<dbReference type="AlphaFoldDB" id="A0A368NFL0"/>
<evidence type="ECO:0000256" key="4">
    <source>
        <dbReference type="ARBA" id="ARBA00022679"/>
    </source>
</evidence>
<evidence type="ECO:0000313" key="13">
    <source>
        <dbReference type="EMBL" id="RCU48465.1"/>
    </source>
</evidence>
<keyword evidence="7" id="KW-0067">ATP-binding</keyword>
<dbReference type="CDD" id="cd06225">
    <property type="entry name" value="HAMP"/>
    <property type="match status" value="1"/>
</dbReference>
<evidence type="ECO:0000256" key="1">
    <source>
        <dbReference type="ARBA" id="ARBA00000085"/>
    </source>
</evidence>
<keyword evidence="14" id="KW-1185">Reference proteome</keyword>
<evidence type="ECO:0000256" key="9">
    <source>
        <dbReference type="SAM" id="MobiDB-lite"/>
    </source>
</evidence>
<dbReference type="Gene3D" id="1.10.8.500">
    <property type="entry name" value="HAMP domain in histidine kinase"/>
    <property type="match status" value="1"/>
</dbReference>
<evidence type="ECO:0000256" key="3">
    <source>
        <dbReference type="ARBA" id="ARBA00022553"/>
    </source>
</evidence>
<dbReference type="GO" id="GO:0007165">
    <property type="term" value="P:signal transduction"/>
    <property type="evidence" value="ECO:0007669"/>
    <property type="project" value="UniProtKB-KW"/>
</dbReference>
<evidence type="ECO:0000259" key="11">
    <source>
        <dbReference type="PROSITE" id="PS50109"/>
    </source>
</evidence>
<organism evidence="13 14">
    <name type="scientific">Haloplanus salinus</name>
    <dbReference type="NCBI Taxonomy" id="1126245"/>
    <lineage>
        <taxon>Archaea</taxon>
        <taxon>Methanobacteriati</taxon>
        <taxon>Methanobacteriota</taxon>
        <taxon>Stenosarchaea group</taxon>
        <taxon>Halobacteria</taxon>
        <taxon>Halobacteriales</taxon>
        <taxon>Haloferacaceae</taxon>
        <taxon>Haloplanus</taxon>
    </lineage>
</organism>
<dbReference type="GO" id="GO:0004673">
    <property type="term" value="F:protein histidine kinase activity"/>
    <property type="evidence" value="ECO:0007669"/>
    <property type="project" value="UniProtKB-EC"/>
</dbReference>
<keyword evidence="10" id="KW-0472">Membrane</keyword>
<dbReference type="SMART" id="SM00387">
    <property type="entry name" value="HATPase_c"/>
    <property type="match status" value="1"/>
</dbReference>
<keyword evidence="3" id="KW-0597">Phosphoprotein</keyword>
<dbReference type="EC" id="2.7.13.3" evidence="2"/>
<dbReference type="EMBL" id="QPHM01000001">
    <property type="protein sequence ID" value="RCU48465.1"/>
    <property type="molecule type" value="Genomic_DNA"/>
</dbReference>
<keyword evidence="4" id="KW-0808">Transferase</keyword>
<feature type="transmembrane region" description="Helical" evidence="10">
    <location>
        <begin position="28"/>
        <end position="52"/>
    </location>
</feature>
<dbReference type="PANTHER" id="PTHR44936:SF10">
    <property type="entry name" value="SENSOR PROTEIN RSTB"/>
    <property type="match status" value="1"/>
</dbReference>
<sequence>MVAYDWDRSQTAPMSLESALPDPVRSRYALKLLGVSLLIVLVITALTTVTVVQVSDRVRDNQLQSVETNAELEARALGQWIDGKRQVVRTLSNHDGLTPVADDRTQATLTTELDALSPETASLSVVERSPHTDSDGTTEPIVASTDTQFVGRPLSVTDINWKSTVGFNFEDTDDVILSLVYTDGDETFVALASPMPDGEHVLVAEYETSVRAERFTSAIDGTDTLVLGGFSAYVLFDANESDGITPYGGDRANTTIGRTVLRADPTTEIDGAVLTDTEVKGYHSVPGEKVDWVVVKEVPRSKALAVTDRVQRDLWLVVGIVMTGFLLIGAVIQLGPIRSIKRLAGQADAIAEGDLGVDIARGNRIDEVGEVQSAFANTKAYIQTISDQAEALSRQAFDEDVLEADVPGRVGESVATMHRDLQQFITRLEVLNRILRHNLRNQLDVIGGHAETLDDTEHREAILAATETLATLGTRARHIDHLLSKNPQPSTVDLADRIDVVLCAVETDGVTIEVSAPDAVTVETDAEILTAVLRSPLENAVTYAEDRVTVSVASHESGCTLEIGDDGPGIPAAELEPLATERETPLQHSRGLGLWELKWGVDKLGGELSFTVENGTTVVIRLPNLDAT</sequence>
<keyword evidence="5" id="KW-0547">Nucleotide-binding</keyword>
<keyword evidence="8" id="KW-0807">Transducer</keyword>
<evidence type="ECO:0000256" key="8">
    <source>
        <dbReference type="ARBA" id="ARBA00023224"/>
    </source>
</evidence>
<dbReference type="Gene3D" id="3.30.565.10">
    <property type="entry name" value="Histidine kinase-like ATPase, C-terminal domain"/>
    <property type="match status" value="1"/>
</dbReference>
<dbReference type="CDD" id="cd00075">
    <property type="entry name" value="HATPase"/>
    <property type="match status" value="1"/>
</dbReference>
<dbReference type="Gene3D" id="1.10.287.130">
    <property type="match status" value="1"/>
</dbReference>
<comment type="caution">
    <text evidence="13">The sequence shown here is derived from an EMBL/GenBank/DDBJ whole genome shotgun (WGS) entry which is preliminary data.</text>
</comment>
<comment type="catalytic activity">
    <reaction evidence="1">
        <text>ATP + protein L-histidine = ADP + protein N-phospho-L-histidine.</text>
        <dbReference type="EC" id="2.7.13.3"/>
    </reaction>
</comment>
<dbReference type="GO" id="GO:0005524">
    <property type="term" value="F:ATP binding"/>
    <property type="evidence" value="ECO:0007669"/>
    <property type="project" value="UniProtKB-KW"/>
</dbReference>
<gene>
    <name evidence="13" type="ORF">DU504_14835</name>
</gene>
<keyword evidence="6" id="KW-0418">Kinase</keyword>
<dbReference type="InterPro" id="IPR003660">
    <property type="entry name" value="HAMP_dom"/>
</dbReference>
<dbReference type="InterPro" id="IPR036890">
    <property type="entry name" value="HATPase_C_sf"/>
</dbReference>
<reference evidence="13 14" key="1">
    <citation type="submission" date="2018-07" db="EMBL/GenBank/DDBJ databases">
        <title>Genome sequences of Haloplanus salinus JCM 18368T.</title>
        <authorList>
            <person name="Kim Y.B."/>
            <person name="Roh S.W."/>
        </authorList>
    </citation>
    <scope>NUCLEOTIDE SEQUENCE [LARGE SCALE GENOMIC DNA]</scope>
    <source>
        <strain evidence="13 14">JCM 18368</strain>
    </source>
</reference>
<evidence type="ECO:0000256" key="6">
    <source>
        <dbReference type="ARBA" id="ARBA00022777"/>
    </source>
</evidence>
<evidence type="ECO:0000256" key="2">
    <source>
        <dbReference type="ARBA" id="ARBA00012438"/>
    </source>
</evidence>
<evidence type="ECO:0000256" key="7">
    <source>
        <dbReference type="ARBA" id="ARBA00022840"/>
    </source>
</evidence>
<accession>A0A368NFL0</accession>
<dbReference type="SUPFAM" id="SSF55874">
    <property type="entry name" value="ATPase domain of HSP90 chaperone/DNA topoisomerase II/histidine kinase"/>
    <property type="match status" value="1"/>
</dbReference>
<feature type="domain" description="HAMP" evidence="12">
    <location>
        <begin position="337"/>
        <end position="387"/>
    </location>
</feature>
<protein>
    <recommendedName>
        <fullName evidence="2">histidine kinase</fullName>
        <ecNumber evidence="2">2.7.13.3</ecNumber>
    </recommendedName>
</protein>
<feature type="transmembrane region" description="Helical" evidence="10">
    <location>
        <begin position="314"/>
        <end position="334"/>
    </location>
</feature>
<feature type="domain" description="Histidine kinase" evidence="11">
    <location>
        <begin position="434"/>
        <end position="626"/>
    </location>
</feature>
<keyword evidence="10" id="KW-0812">Transmembrane</keyword>
<dbReference type="PROSITE" id="PS50109">
    <property type="entry name" value="HIS_KIN"/>
    <property type="match status" value="1"/>
</dbReference>
<evidence type="ECO:0000259" key="12">
    <source>
        <dbReference type="PROSITE" id="PS50885"/>
    </source>
</evidence>
<feature type="region of interest" description="Disordered" evidence="9">
    <location>
        <begin position="118"/>
        <end position="140"/>
    </location>
</feature>
<name>A0A368NFL0_9EURY</name>
<dbReference type="PANTHER" id="PTHR44936">
    <property type="entry name" value="SENSOR PROTEIN CREC"/>
    <property type="match status" value="1"/>
</dbReference>
<dbReference type="GO" id="GO:0016020">
    <property type="term" value="C:membrane"/>
    <property type="evidence" value="ECO:0007669"/>
    <property type="project" value="InterPro"/>
</dbReference>
<dbReference type="InterPro" id="IPR050980">
    <property type="entry name" value="2C_sensor_his_kinase"/>
</dbReference>
<evidence type="ECO:0000256" key="5">
    <source>
        <dbReference type="ARBA" id="ARBA00022741"/>
    </source>
</evidence>
<dbReference type="PROSITE" id="PS50885">
    <property type="entry name" value="HAMP"/>
    <property type="match status" value="1"/>
</dbReference>
<dbReference type="Proteomes" id="UP000252189">
    <property type="component" value="Unassembled WGS sequence"/>
</dbReference>
<dbReference type="Pfam" id="PF00672">
    <property type="entry name" value="HAMP"/>
    <property type="match status" value="1"/>
</dbReference>
<dbReference type="InterPro" id="IPR003594">
    <property type="entry name" value="HATPase_dom"/>
</dbReference>
<evidence type="ECO:0000256" key="10">
    <source>
        <dbReference type="SAM" id="Phobius"/>
    </source>
</evidence>
<dbReference type="Pfam" id="PF02518">
    <property type="entry name" value="HATPase_c"/>
    <property type="match status" value="1"/>
</dbReference>
<keyword evidence="10" id="KW-1133">Transmembrane helix</keyword>
<dbReference type="InterPro" id="IPR005467">
    <property type="entry name" value="His_kinase_dom"/>
</dbReference>
<evidence type="ECO:0000313" key="14">
    <source>
        <dbReference type="Proteomes" id="UP000252189"/>
    </source>
</evidence>
<proteinExistence type="predicted"/>